<dbReference type="GO" id="GO:0003677">
    <property type="term" value="F:DNA binding"/>
    <property type="evidence" value="ECO:0007669"/>
    <property type="project" value="InterPro"/>
</dbReference>
<dbReference type="GO" id="GO:0006351">
    <property type="term" value="P:DNA-templated transcription"/>
    <property type="evidence" value="ECO:0007669"/>
    <property type="project" value="InterPro"/>
</dbReference>
<keyword evidence="5" id="KW-1185">Reference proteome</keyword>
<evidence type="ECO:0000256" key="1">
    <source>
        <dbReference type="ARBA" id="ARBA00023242"/>
    </source>
</evidence>
<evidence type="ECO:0000259" key="3">
    <source>
        <dbReference type="SMART" id="SM00906"/>
    </source>
</evidence>
<dbReference type="SMART" id="SM00906">
    <property type="entry name" value="Fungal_trans"/>
    <property type="match status" value="1"/>
</dbReference>
<protein>
    <recommendedName>
        <fullName evidence="3">Xylanolytic transcriptional activator regulatory domain-containing protein</fullName>
    </recommendedName>
</protein>
<keyword evidence="1" id="KW-0539">Nucleus</keyword>
<reference evidence="4" key="1">
    <citation type="submission" date="2023-06" db="EMBL/GenBank/DDBJ databases">
        <title>Conoideocrella luteorostrata (Hypocreales: Clavicipitaceae), a potential biocontrol fungus for elongate hemlock scale in United States Christmas tree production areas.</title>
        <authorList>
            <person name="Barrett H."/>
            <person name="Lovett B."/>
            <person name="Macias A.M."/>
            <person name="Stajich J.E."/>
            <person name="Kasson M.T."/>
        </authorList>
    </citation>
    <scope>NUCLEOTIDE SEQUENCE</scope>
    <source>
        <strain evidence="4">ARSEF 14590</strain>
    </source>
</reference>
<dbReference type="InterPro" id="IPR007219">
    <property type="entry name" value="XnlR_reg_dom"/>
</dbReference>
<dbReference type="GO" id="GO:0008270">
    <property type="term" value="F:zinc ion binding"/>
    <property type="evidence" value="ECO:0007669"/>
    <property type="project" value="InterPro"/>
</dbReference>
<comment type="caution">
    <text evidence="4">The sequence shown here is derived from an EMBL/GenBank/DDBJ whole genome shotgun (WGS) entry which is preliminary data.</text>
</comment>
<dbReference type="Proteomes" id="UP001251528">
    <property type="component" value="Unassembled WGS sequence"/>
</dbReference>
<name>A0AAJ0CIN2_9HYPO</name>
<organism evidence="4 5">
    <name type="scientific">Conoideocrella luteorostrata</name>
    <dbReference type="NCBI Taxonomy" id="1105319"/>
    <lineage>
        <taxon>Eukaryota</taxon>
        <taxon>Fungi</taxon>
        <taxon>Dikarya</taxon>
        <taxon>Ascomycota</taxon>
        <taxon>Pezizomycotina</taxon>
        <taxon>Sordariomycetes</taxon>
        <taxon>Hypocreomycetidae</taxon>
        <taxon>Hypocreales</taxon>
        <taxon>Clavicipitaceae</taxon>
        <taxon>Conoideocrella</taxon>
    </lineage>
</organism>
<feature type="region of interest" description="Disordered" evidence="2">
    <location>
        <begin position="1"/>
        <end position="92"/>
    </location>
</feature>
<dbReference type="PANTHER" id="PTHR47785:SF1">
    <property type="entry name" value="TRANSCRIPTION FACTOR, PUTATIVE (AFU_ORTHOLOGUE AFUA_5G14530)-RELATED"/>
    <property type="match status" value="1"/>
</dbReference>
<evidence type="ECO:0000256" key="2">
    <source>
        <dbReference type="SAM" id="MobiDB-lite"/>
    </source>
</evidence>
<dbReference type="InterPro" id="IPR053181">
    <property type="entry name" value="EcdB-like_regulator"/>
</dbReference>
<feature type="domain" description="Xylanolytic transcriptional activator regulatory" evidence="3">
    <location>
        <begin position="278"/>
        <end position="350"/>
    </location>
</feature>
<evidence type="ECO:0000313" key="5">
    <source>
        <dbReference type="Proteomes" id="UP001251528"/>
    </source>
</evidence>
<sequence length="601" mass="66633">MDMQEVISAEAAASSERSRKRLRTSHAAQHRNGNGSLKVHPVPATSPAAVPASTSPYVDSSPVTDAGSARTSHPNSRTPNSGHDKGQDKGNSFENAVIDSMHTSTTESVLSWPHFDVFPSLRNDYVTIFHLEQSRFSLPIKQSTVYPYVTPEDVNAVLESFELNVNFWYPTMSQRQVGQTRTMLNSGVTLDDSLDACLALLTMALGCASQVTTEMENASDISDEEVRRRASRRQMGDVYFDAALKKAYVAHLGVTSLSAQCLFFVGLYFAFLARPLQAWEYIGATAAKCMLLLSYPPDHSSHEDRERTRRIFWSCYILESDYIAELSANPVSGISRIESSVPLPAFYNTHAAVPDEEQSALYFLACISMRRLLNRVHQLLYAHDTGAALDTARFPLIVAELQHQLDEWRNCLPPTFAFTVDTQPAANAASGFLRQRYLACRSVIYRPYLMWLLSGSRGDFDDLSQDAGSNCKECLDACLMHILNLRGFSQTVLVDSWICSLSMACAMLVLLAACRVPHLRSFIDQDVILAGDHLKQLLGGWQRIVGGPISPSVEQSIRIIQEADKFIQEACQPSPRRGFSLPEKHTASPTSHDCGGYSRGW</sequence>
<dbReference type="PANTHER" id="PTHR47785">
    <property type="entry name" value="ZN(II)2CYS6 TRANSCRIPTION FACTOR (EUROFUNG)-RELATED-RELATED"/>
    <property type="match status" value="1"/>
</dbReference>
<accession>A0AAJ0CIN2</accession>
<gene>
    <name evidence="4" type="ORF">QQS21_008668</name>
</gene>
<dbReference type="CDD" id="cd12148">
    <property type="entry name" value="fungal_TF_MHR"/>
    <property type="match status" value="1"/>
</dbReference>
<evidence type="ECO:0000313" key="4">
    <source>
        <dbReference type="EMBL" id="KAK2593620.1"/>
    </source>
</evidence>
<feature type="compositionally biased region" description="Polar residues" evidence="2">
    <location>
        <begin position="57"/>
        <end position="81"/>
    </location>
</feature>
<dbReference type="Pfam" id="PF04082">
    <property type="entry name" value="Fungal_trans"/>
    <property type="match status" value="1"/>
</dbReference>
<dbReference type="EMBL" id="JASWJB010000203">
    <property type="protein sequence ID" value="KAK2593620.1"/>
    <property type="molecule type" value="Genomic_DNA"/>
</dbReference>
<proteinExistence type="predicted"/>
<feature type="compositionally biased region" description="Low complexity" evidence="2">
    <location>
        <begin position="41"/>
        <end position="56"/>
    </location>
</feature>
<dbReference type="AlphaFoldDB" id="A0AAJ0CIN2"/>
<feature type="region of interest" description="Disordered" evidence="2">
    <location>
        <begin position="577"/>
        <end position="601"/>
    </location>
</feature>